<evidence type="ECO:0000313" key="3">
    <source>
        <dbReference type="EMBL" id="JAI62322.1"/>
    </source>
</evidence>
<feature type="region of interest" description="Disordered" evidence="1">
    <location>
        <begin position="608"/>
        <end position="689"/>
    </location>
</feature>
<feature type="region of interest" description="Disordered" evidence="1">
    <location>
        <begin position="205"/>
        <end position="232"/>
    </location>
</feature>
<feature type="compositionally biased region" description="Basic and acidic residues" evidence="1">
    <location>
        <begin position="132"/>
        <end position="152"/>
    </location>
</feature>
<dbReference type="SMART" id="SM00443">
    <property type="entry name" value="G_patch"/>
    <property type="match status" value="1"/>
</dbReference>
<dbReference type="GO" id="GO:0032480">
    <property type="term" value="P:negative regulation of type I interferon production"/>
    <property type="evidence" value="ECO:0007669"/>
    <property type="project" value="InterPro"/>
</dbReference>
<feature type="compositionally biased region" description="Basic residues" evidence="1">
    <location>
        <begin position="417"/>
        <end position="427"/>
    </location>
</feature>
<organism evidence="3">
    <name type="scientific">Scylla olivacea</name>
    <name type="common">Orange mud crab</name>
    <name type="synonym">Cancer olivacea</name>
    <dbReference type="NCBI Taxonomy" id="85551"/>
    <lineage>
        <taxon>Eukaryota</taxon>
        <taxon>Metazoa</taxon>
        <taxon>Ecdysozoa</taxon>
        <taxon>Arthropoda</taxon>
        <taxon>Crustacea</taxon>
        <taxon>Multicrustacea</taxon>
        <taxon>Malacostraca</taxon>
        <taxon>Eumalacostraca</taxon>
        <taxon>Eucarida</taxon>
        <taxon>Decapoda</taxon>
        <taxon>Pleocyemata</taxon>
        <taxon>Brachyura</taxon>
        <taxon>Eubrachyura</taxon>
        <taxon>Portunoidea</taxon>
        <taxon>Portunidae</taxon>
        <taxon>Portuninae</taxon>
        <taxon>Scylla</taxon>
    </lineage>
</organism>
<name>A0A0P4WM24_SCYOL</name>
<feature type="region of interest" description="Disordered" evidence="1">
    <location>
        <begin position="404"/>
        <end position="442"/>
    </location>
</feature>
<dbReference type="Pfam" id="PF01585">
    <property type="entry name" value="G-patch"/>
    <property type="match status" value="1"/>
</dbReference>
<dbReference type="PANTHER" id="PTHR14390">
    <property type="entry name" value="G PATCH DOMAIN CONTAINING PROTEIN 3"/>
    <property type="match status" value="1"/>
</dbReference>
<feature type="compositionally biased region" description="Basic and acidic residues" evidence="1">
    <location>
        <begin position="64"/>
        <end position="76"/>
    </location>
</feature>
<proteinExistence type="predicted"/>
<reference evidence="3" key="1">
    <citation type="submission" date="2015-09" db="EMBL/GenBank/DDBJ databases">
        <title>Scylla olivacea transcriptome.</title>
        <authorList>
            <person name="Ikhwanuddin M."/>
        </authorList>
    </citation>
    <scope>NUCLEOTIDE SEQUENCE</scope>
</reference>
<feature type="compositionally biased region" description="Low complexity" evidence="1">
    <location>
        <begin position="119"/>
        <end position="131"/>
    </location>
</feature>
<feature type="compositionally biased region" description="Basic and acidic residues" evidence="1">
    <location>
        <begin position="550"/>
        <end position="560"/>
    </location>
</feature>
<dbReference type="AlphaFoldDB" id="A0A0P4WM24"/>
<feature type="region of interest" description="Disordered" evidence="1">
    <location>
        <begin position="549"/>
        <end position="580"/>
    </location>
</feature>
<dbReference type="InterPro" id="IPR000467">
    <property type="entry name" value="G_patch_dom"/>
</dbReference>
<feature type="compositionally biased region" description="Polar residues" evidence="1">
    <location>
        <begin position="77"/>
        <end position="86"/>
    </location>
</feature>
<dbReference type="PANTHER" id="PTHR14390:SF2">
    <property type="entry name" value="G PATCH DOMAIN-CONTAINING PROTEIN 3"/>
    <property type="match status" value="1"/>
</dbReference>
<evidence type="ECO:0000256" key="1">
    <source>
        <dbReference type="SAM" id="MobiDB-lite"/>
    </source>
</evidence>
<feature type="compositionally biased region" description="Basic and acidic residues" evidence="1">
    <location>
        <begin position="617"/>
        <end position="633"/>
    </location>
</feature>
<feature type="domain" description="G-patch" evidence="2">
    <location>
        <begin position="584"/>
        <end position="632"/>
    </location>
</feature>
<dbReference type="GO" id="GO:0045893">
    <property type="term" value="P:positive regulation of DNA-templated transcription"/>
    <property type="evidence" value="ECO:0007669"/>
    <property type="project" value="TreeGrafter"/>
</dbReference>
<dbReference type="EMBL" id="GDRN01079849">
    <property type="protein sequence ID" value="JAI62322.1"/>
    <property type="molecule type" value="Transcribed_RNA"/>
</dbReference>
<feature type="region of interest" description="Disordered" evidence="1">
    <location>
        <begin position="59"/>
        <end position="163"/>
    </location>
</feature>
<sequence length="689" mass="77095">MHFVISNVPENFHSADLRNFFSEFIEKKAFNCFHFRHRPQSNLLDILNKSLILSDVKVSQGEVTGDKGESDRRETTNRTARQTDSSSGHRESGDRAATGRDTGSNHREGSDKTATGRESSSNSGCNSSGLSEKTEVSERENVSLDSSTKAEVEGEASEGSKTHWLNSGLAGLASLINEKKKKQVRSSNKWPCDLEEVAGKISSGVKEAGNVSEGDNSSEARNSSRKQPSSSLVEVLSPLQEEASKRTCCVVDVKDSLQERFIRKYDRKHWLTRSGDILPQRCYLLKVDFRDSSQSSGSEEYKTREEFSALSLVSGSVQDLLEFRPPPIMPQGNVGTPTHHFRELIRTCQMPGTLIKKLGLEFPRGRGKKRFGQVPFDYGTSVVAGQEDSEGQKEADIAFTATGHLIPSSADFEEQQRRRKREKKRMSSKGPRLELEKEEEDGAEVEEWERYESFHEDVTSQDRIKERRFEEELEVVWEKGGSGLVFYTDAQFWRAQQGDFDEQTADEWDVDMSVYYEEGAGDKDARDSAEMVQSDKLKSGSLAPSVFVKRKGEEEATSKAKRERGRRKIGPTLPPTIGRFEAHTRGFGRRMMEAQGWKEGQGLGVGSAGMPYALEGDGQHPHDRKGFGYHGEKLQGWASSSSTSSSTTTQRPQHRHHRISTIFDRAEDADPPAPTLRTPEPTALSHRPR</sequence>
<accession>A0A0P4WM24</accession>
<protein>
    <recommendedName>
        <fullName evidence="2">G-patch domain-containing protein</fullName>
    </recommendedName>
</protein>
<dbReference type="GO" id="GO:0003676">
    <property type="term" value="F:nucleic acid binding"/>
    <property type="evidence" value="ECO:0007669"/>
    <property type="project" value="InterPro"/>
</dbReference>
<evidence type="ECO:0000259" key="2">
    <source>
        <dbReference type="PROSITE" id="PS50174"/>
    </source>
</evidence>
<dbReference type="GO" id="GO:0039536">
    <property type="term" value="P:negative regulation of RIG-I signaling pathway"/>
    <property type="evidence" value="ECO:0007669"/>
    <property type="project" value="InterPro"/>
</dbReference>
<dbReference type="PROSITE" id="PS50174">
    <property type="entry name" value="G_PATCH"/>
    <property type="match status" value="1"/>
</dbReference>
<feature type="compositionally biased region" description="Low complexity" evidence="1">
    <location>
        <begin position="639"/>
        <end position="649"/>
    </location>
</feature>
<feature type="compositionally biased region" description="Basic and acidic residues" evidence="1">
    <location>
        <begin position="87"/>
        <end position="115"/>
    </location>
</feature>
<dbReference type="InterPro" id="IPR040341">
    <property type="entry name" value="GPATCH3"/>
</dbReference>